<evidence type="ECO:0000259" key="3">
    <source>
        <dbReference type="Pfam" id="PF05175"/>
    </source>
</evidence>
<keyword evidence="4" id="KW-0808">Transferase</keyword>
<keyword evidence="1 4" id="KW-0489">Methyltransferase</keyword>
<dbReference type="Pfam" id="PF05175">
    <property type="entry name" value="MTS"/>
    <property type="match status" value="1"/>
</dbReference>
<sequence length="268" mass="28391">MSSGEPPELTDDAFLGGRVRALQPRRGHRSGLEAVLIAAACPACEGETVLDLGAGAGVASLCLLARVPGAKAILVEADPAMAELAEENLRRNGFGDRAAVRCLRIGEAGAEASNAVAEHAIANPPFRDPRRHRSSPEREAAHLLPVEALGAWIRFSAGAVRGRGTLTLVHEAEALEGVLHAFGHRFGDLHLLPLHPRPGRSARRIIVQGRRGARAPLSLLPGLALHGRDGDGFSDELDRVLRDGARLALGRKARDRERVVGASCGRPE</sequence>
<gene>
    <name evidence="4" type="ORF">N177_2103</name>
</gene>
<keyword evidence="2" id="KW-0949">S-adenosyl-L-methionine</keyword>
<dbReference type="EMBL" id="AWXZ01000029">
    <property type="protein sequence ID" value="ESR24780.1"/>
    <property type="molecule type" value="Genomic_DNA"/>
</dbReference>
<dbReference type="STRING" id="631454.N177_2103"/>
<dbReference type="InterPro" id="IPR007848">
    <property type="entry name" value="Small_mtfrase_dom"/>
</dbReference>
<proteinExistence type="predicted"/>
<dbReference type="Proteomes" id="UP000017819">
    <property type="component" value="Unassembled WGS sequence"/>
</dbReference>
<dbReference type="InterPro" id="IPR050210">
    <property type="entry name" value="tRNA_Adenine-N(6)_MTase"/>
</dbReference>
<dbReference type="Gene3D" id="3.40.50.150">
    <property type="entry name" value="Vaccinia Virus protein VP39"/>
    <property type="match status" value="1"/>
</dbReference>
<evidence type="ECO:0000256" key="2">
    <source>
        <dbReference type="ARBA" id="ARBA00022691"/>
    </source>
</evidence>
<name>V4RNJ8_9HYPH</name>
<feature type="domain" description="Methyltransferase small" evidence="3">
    <location>
        <begin position="43"/>
        <end position="131"/>
    </location>
</feature>
<dbReference type="PANTHER" id="PTHR47739">
    <property type="entry name" value="TRNA1(VAL) (ADENINE(37)-N6)-METHYLTRANSFERASE"/>
    <property type="match status" value="1"/>
</dbReference>
<protein>
    <submittedName>
        <fullName evidence="4">Putative O-methyltransferase</fullName>
    </submittedName>
</protein>
<dbReference type="OrthoDB" id="5489421at2"/>
<dbReference type="PANTHER" id="PTHR47739:SF1">
    <property type="entry name" value="TRNA1(VAL) (ADENINE(37)-N6)-METHYLTRANSFERASE"/>
    <property type="match status" value="1"/>
</dbReference>
<comment type="caution">
    <text evidence="4">The sequence shown here is derived from an EMBL/GenBank/DDBJ whole genome shotgun (WGS) entry which is preliminary data.</text>
</comment>
<dbReference type="CDD" id="cd02440">
    <property type="entry name" value="AdoMet_MTases"/>
    <property type="match status" value="1"/>
</dbReference>
<reference evidence="4 5" key="1">
    <citation type="journal article" date="2014" name="Genome Announc.">
        <title>Draft Genome Sequence of Lutibaculum baratangense Strain AMV1T, Isolated from a Mud Volcano in Andamans, India.</title>
        <authorList>
            <person name="Singh A."/>
            <person name="Sreenivas A."/>
            <person name="Sathyanarayana Reddy G."/>
            <person name="Pinnaka A.K."/>
            <person name="Shivaji S."/>
        </authorList>
    </citation>
    <scope>NUCLEOTIDE SEQUENCE [LARGE SCALE GENOMIC DNA]</scope>
    <source>
        <strain evidence="4 5">AMV1</strain>
    </source>
</reference>
<dbReference type="SUPFAM" id="SSF53335">
    <property type="entry name" value="S-adenosyl-L-methionine-dependent methyltransferases"/>
    <property type="match status" value="1"/>
</dbReference>
<accession>V4RNJ8</accession>
<evidence type="ECO:0000313" key="5">
    <source>
        <dbReference type="Proteomes" id="UP000017819"/>
    </source>
</evidence>
<organism evidence="4 5">
    <name type="scientific">Lutibaculum baratangense AMV1</name>
    <dbReference type="NCBI Taxonomy" id="631454"/>
    <lineage>
        <taxon>Bacteria</taxon>
        <taxon>Pseudomonadati</taxon>
        <taxon>Pseudomonadota</taxon>
        <taxon>Alphaproteobacteria</taxon>
        <taxon>Hyphomicrobiales</taxon>
        <taxon>Tepidamorphaceae</taxon>
        <taxon>Lutibaculum</taxon>
    </lineage>
</organism>
<dbReference type="AlphaFoldDB" id="V4RNJ8"/>
<evidence type="ECO:0000256" key="1">
    <source>
        <dbReference type="ARBA" id="ARBA00022603"/>
    </source>
</evidence>
<evidence type="ECO:0000313" key="4">
    <source>
        <dbReference type="EMBL" id="ESR24780.1"/>
    </source>
</evidence>
<dbReference type="GO" id="GO:0008168">
    <property type="term" value="F:methyltransferase activity"/>
    <property type="evidence" value="ECO:0007669"/>
    <property type="project" value="UniProtKB-KW"/>
</dbReference>
<dbReference type="InterPro" id="IPR029063">
    <property type="entry name" value="SAM-dependent_MTases_sf"/>
</dbReference>
<dbReference type="GO" id="GO:0032259">
    <property type="term" value="P:methylation"/>
    <property type="evidence" value="ECO:0007669"/>
    <property type="project" value="UniProtKB-KW"/>
</dbReference>
<keyword evidence="5" id="KW-1185">Reference proteome</keyword>
<dbReference type="eggNOG" id="COG4123">
    <property type="taxonomic scope" value="Bacteria"/>
</dbReference>
<dbReference type="RefSeq" id="WP_023432233.1">
    <property type="nucleotide sequence ID" value="NZ_AWXZ01000029.1"/>
</dbReference>